<gene>
    <name evidence="2" type="ORF">RMCB_5127</name>
</gene>
<protein>
    <submittedName>
        <fullName evidence="2">Transcriptional regulator, MarR family</fullName>
    </submittedName>
</protein>
<name>A0A100W3P2_9MYCO</name>
<dbReference type="AlphaFoldDB" id="A0A100W3P2"/>
<evidence type="ECO:0000313" key="3">
    <source>
        <dbReference type="Proteomes" id="UP000069620"/>
    </source>
</evidence>
<dbReference type="STRING" id="146020.RMCB_5127"/>
<proteinExistence type="predicted"/>
<reference evidence="3" key="2">
    <citation type="submission" date="2016-02" db="EMBL/GenBank/DDBJ databases">
        <title>Draft genome sequence of five rapidly growing Mycobacterium species.</title>
        <authorList>
            <person name="Katahira K."/>
            <person name="Gotou Y."/>
            <person name="Iida K."/>
            <person name="Ogura Y."/>
            <person name="Hayashi T."/>
        </authorList>
    </citation>
    <scope>NUCLEOTIDE SEQUENCE [LARGE SCALE GENOMIC DNA]</scope>
    <source>
        <strain evidence="3">JCM15654</strain>
    </source>
</reference>
<evidence type="ECO:0000313" key="2">
    <source>
        <dbReference type="EMBL" id="GAS91031.1"/>
    </source>
</evidence>
<dbReference type="GO" id="GO:0003700">
    <property type="term" value="F:DNA-binding transcription factor activity"/>
    <property type="evidence" value="ECO:0007669"/>
    <property type="project" value="InterPro"/>
</dbReference>
<reference evidence="3" key="1">
    <citation type="journal article" date="2016" name="Genome Announc.">
        <title>Draft Genome Sequences of Five Rapidly Growing Mycobacterium Species, M. thermoresistibile, M. fortuitum subsp. acetamidolyticum, M. canariasense, M. brisbanense, and M. novocastrense.</title>
        <authorList>
            <person name="Katahira K."/>
            <person name="Ogura Y."/>
            <person name="Gotoh Y."/>
            <person name="Hayashi T."/>
        </authorList>
    </citation>
    <scope>NUCLEOTIDE SEQUENCE [LARGE SCALE GENOMIC DNA]</scope>
    <source>
        <strain evidence="3">JCM15654</strain>
    </source>
</reference>
<dbReference type="InterPro" id="IPR000835">
    <property type="entry name" value="HTH_MarR-typ"/>
</dbReference>
<dbReference type="InterPro" id="IPR052526">
    <property type="entry name" value="HTH-type_Bedaq_tolerance"/>
</dbReference>
<dbReference type="InterPro" id="IPR036388">
    <property type="entry name" value="WH-like_DNA-bd_sf"/>
</dbReference>
<comment type="caution">
    <text evidence="2">The sequence shown here is derived from an EMBL/GenBank/DDBJ whole genome shotgun (WGS) entry which is preliminary data.</text>
</comment>
<dbReference type="Pfam" id="PF01047">
    <property type="entry name" value="MarR"/>
    <property type="match status" value="1"/>
</dbReference>
<dbReference type="InterPro" id="IPR036390">
    <property type="entry name" value="WH_DNA-bd_sf"/>
</dbReference>
<keyword evidence="3" id="KW-1185">Reference proteome</keyword>
<dbReference type="Gene3D" id="1.10.10.10">
    <property type="entry name" value="Winged helix-like DNA-binding domain superfamily/Winged helix DNA-binding domain"/>
    <property type="match status" value="1"/>
</dbReference>
<feature type="domain" description="HTH marR-type" evidence="1">
    <location>
        <begin position="11"/>
        <end position="140"/>
    </location>
</feature>
<dbReference type="Proteomes" id="UP000069620">
    <property type="component" value="Unassembled WGS sequence"/>
</dbReference>
<organism evidence="2 3">
    <name type="scientific">Mycolicibacterium brisbanense</name>
    <dbReference type="NCBI Taxonomy" id="146020"/>
    <lineage>
        <taxon>Bacteria</taxon>
        <taxon>Bacillati</taxon>
        <taxon>Actinomycetota</taxon>
        <taxon>Actinomycetes</taxon>
        <taxon>Mycobacteriales</taxon>
        <taxon>Mycobacteriaceae</taxon>
        <taxon>Mycolicibacterium</taxon>
    </lineage>
</organism>
<dbReference type="OrthoDB" id="3215377at2"/>
<dbReference type="PROSITE" id="PS50995">
    <property type="entry name" value="HTH_MARR_2"/>
    <property type="match status" value="1"/>
</dbReference>
<accession>A0A100W3P2</accession>
<sequence>MAAPPNPEHIAAALFGDIALITRRVRQLQAPGDLTLPERAALERLDRGGATSAADLARIEQISPQAMGVTLGTLQSRGFVQRMRDPHDARRHLMSITSAGSEILQHKRDARVRHFTEILKERFSADELQTLAAALPLLERLGEHI</sequence>
<dbReference type="RefSeq" id="WP_062831030.1">
    <property type="nucleotide sequence ID" value="NZ_BCSX01000045.1"/>
</dbReference>
<dbReference type="EMBL" id="BCSX01000045">
    <property type="protein sequence ID" value="GAS91031.1"/>
    <property type="molecule type" value="Genomic_DNA"/>
</dbReference>
<dbReference type="SUPFAM" id="SSF46785">
    <property type="entry name" value="Winged helix' DNA-binding domain"/>
    <property type="match status" value="1"/>
</dbReference>
<evidence type="ECO:0000259" key="1">
    <source>
        <dbReference type="PROSITE" id="PS50995"/>
    </source>
</evidence>
<dbReference type="SMART" id="SM00347">
    <property type="entry name" value="HTH_MARR"/>
    <property type="match status" value="1"/>
</dbReference>
<dbReference type="PANTHER" id="PTHR39515:SF2">
    <property type="entry name" value="HTH-TYPE TRANSCRIPTIONAL REGULATOR RV0880"/>
    <property type="match status" value="1"/>
</dbReference>
<dbReference type="PANTHER" id="PTHR39515">
    <property type="entry name" value="CONSERVED PROTEIN"/>
    <property type="match status" value="1"/>
</dbReference>